<sequence>MQTNWIFILGYYCVVFGLLSNALPTPDQSDTQDDEEIRDLISENLWKRPTEKTSKENSTRSPLSVTSSWDQEDDFGGDGDRDFPCGGGAVFYFDSSDGQMPENDDVPDEFPDDFESVWNEDWTNDRPHRPHKPGRGRRPRPSPWHHMFHGDV</sequence>
<feature type="signal peptide" evidence="2">
    <location>
        <begin position="1"/>
        <end position="24"/>
    </location>
</feature>
<accession>A0A5J4NJ78</accession>
<evidence type="ECO:0000256" key="2">
    <source>
        <dbReference type="SAM" id="SignalP"/>
    </source>
</evidence>
<feature type="region of interest" description="Disordered" evidence="1">
    <location>
        <begin position="41"/>
        <end position="152"/>
    </location>
</feature>
<evidence type="ECO:0000256" key="1">
    <source>
        <dbReference type="SAM" id="MobiDB-lite"/>
    </source>
</evidence>
<feature type="compositionally biased region" description="Basic residues" evidence="1">
    <location>
        <begin position="128"/>
        <end position="140"/>
    </location>
</feature>
<dbReference type="AlphaFoldDB" id="A0A5J4NJ78"/>
<name>A0A5J4NJ78_9TREM</name>
<protein>
    <submittedName>
        <fullName evidence="3">Uncharacterized protein</fullName>
    </submittedName>
</protein>
<dbReference type="EMBL" id="QNGE01002413">
    <property type="protein sequence ID" value="KAA3675625.1"/>
    <property type="molecule type" value="Genomic_DNA"/>
</dbReference>
<keyword evidence="4" id="KW-1185">Reference proteome</keyword>
<dbReference type="Proteomes" id="UP000324629">
    <property type="component" value="Unassembled WGS sequence"/>
</dbReference>
<comment type="caution">
    <text evidence="3">The sequence shown here is derived from an EMBL/GenBank/DDBJ whole genome shotgun (WGS) entry which is preliminary data.</text>
</comment>
<reference evidence="3 4" key="1">
    <citation type="journal article" date="2019" name="Gigascience">
        <title>Whole-genome sequence of the oriental lung fluke Paragonimus westermani.</title>
        <authorList>
            <person name="Oey H."/>
            <person name="Zakrzewski M."/>
            <person name="Narain K."/>
            <person name="Devi K.R."/>
            <person name="Agatsuma T."/>
            <person name="Nawaratna S."/>
            <person name="Gobert G.N."/>
            <person name="Jones M.K."/>
            <person name="Ragan M.A."/>
            <person name="McManus D.P."/>
            <person name="Krause L."/>
        </authorList>
    </citation>
    <scope>NUCLEOTIDE SEQUENCE [LARGE SCALE GENOMIC DNA]</scope>
    <source>
        <strain evidence="3 4">IND2009</strain>
    </source>
</reference>
<evidence type="ECO:0000313" key="4">
    <source>
        <dbReference type="Proteomes" id="UP000324629"/>
    </source>
</evidence>
<gene>
    <name evidence="3" type="ORF">DEA37_0014788</name>
</gene>
<feature type="compositionally biased region" description="Polar residues" evidence="1">
    <location>
        <begin position="59"/>
        <end position="69"/>
    </location>
</feature>
<feature type="chain" id="PRO_5023847864" evidence="2">
    <location>
        <begin position="25"/>
        <end position="152"/>
    </location>
</feature>
<evidence type="ECO:0000313" key="3">
    <source>
        <dbReference type="EMBL" id="KAA3675625.1"/>
    </source>
</evidence>
<feature type="compositionally biased region" description="Acidic residues" evidence="1">
    <location>
        <begin position="102"/>
        <end position="115"/>
    </location>
</feature>
<keyword evidence="2" id="KW-0732">Signal</keyword>
<feature type="compositionally biased region" description="Basic and acidic residues" evidence="1">
    <location>
        <begin position="41"/>
        <end position="58"/>
    </location>
</feature>
<proteinExistence type="predicted"/>
<organism evidence="3 4">
    <name type="scientific">Paragonimus westermani</name>
    <dbReference type="NCBI Taxonomy" id="34504"/>
    <lineage>
        <taxon>Eukaryota</taxon>
        <taxon>Metazoa</taxon>
        <taxon>Spiralia</taxon>
        <taxon>Lophotrochozoa</taxon>
        <taxon>Platyhelminthes</taxon>
        <taxon>Trematoda</taxon>
        <taxon>Digenea</taxon>
        <taxon>Plagiorchiida</taxon>
        <taxon>Troglotremata</taxon>
        <taxon>Troglotrematidae</taxon>
        <taxon>Paragonimus</taxon>
    </lineage>
</organism>